<dbReference type="KEGG" id="gax:Pan161_39760"/>
<comment type="similarity">
    <text evidence="1">Belongs to the UPF0161 family.</text>
</comment>
<dbReference type="InterPro" id="IPR002696">
    <property type="entry name" value="Membr_insert_effic_factor_YidD"/>
</dbReference>
<dbReference type="Proteomes" id="UP000316855">
    <property type="component" value="Chromosome"/>
</dbReference>
<comment type="function">
    <text evidence="1">Could be involved in insertion of integral membrane proteins into the membrane.</text>
</comment>
<dbReference type="PANTHER" id="PTHR33383">
    <property type="entry name" value="MEMBRANE PROTEIN INSERTION EFFICIENCY FACTOR-RELATED"/>
    <property type="match status" value="1"/>
</dbReference>
<organism evidence="2 3">
    <name type="scientific">Gimesia algae</name>
    <dbReference type="NCBI Taxonomy" id="2527971"/>
    <lineage>
        <taxon>Bacteria</taxon>
        <taxon>Pseudomonadati</taxon>
        <taxon>Planctomycetota</taxon>
        <taxon>Planctomycetia</taxon>
        <taxon>Planctomycetales</taxon>
        <taxon>Planctomycetaceae</taxon>
        <taxon>Gimesia</taxon>
    </lineage>
</organism>
<keyword evidence="1" id="KW-0472">Membrane</keyword>
<reference evidence="2 3" key="1">
    <citation type="submission" date="2019-02" db="EMBL/GenBank/DDBJ databases">
        <title>Deep-cultivation of Planctomycetes and their phenomic and genomic characterization uncovers novel biology.</title>
        <authorList>
            <person name="Wiegand S."/>
            <person name="Jogler M."/>
            <person name="Boedeker C."/>
            <person name="Pinto D."/>
            <person name="Vollmers J."/>
            <person name="Rivas-Marin E."/>
            <person name="Kohn T."/>
            <person name="Peeters S.H."/>
            <person name="Heuer A."/>
            <person name="Rast P."/>
            <person name="Oberbeckmann S."/>
            <person name="Bunk B."/>
            <person name="Jeske O."/>
            <person name="Meyerdierks A."/>
            <person name="Storesund J.E."/>
            <person name="Kallscheuer N."/>
            <person name="Luecker S."/>
            <person name="Lage O.M."/>
            <person name="Pohl T."/>
            <person name="Merkel B.J."/>
            <person name="Hornburger P."/>
            <person name="Mueller R.-W."/>
            <person name="Bruemmer F."/>
            <person name="Labrenz M."/>
            <person name="Spormann A.M."/>
            <person name="Op den Camp H."/>
            <person name="Overmann J."/>
            <person name="Amann R."/>
            <person name="Jetten M.S.M."/>
            <person name="Mascher T."/>
            <person name="Medema M.H."/>
            <person name="Devos D.P."/>
            <person name="Kaster A.-K."/>
            <person name="Ovreas L."/>
            <person name="Rohde M."/>
            <person name="Galperin M.Y."/>
            <person name="Jogler C."/>
        </authorList>
    </citation>
    <scope>NUCLEOTIDE SEQUENCE [LARGE SCALE GENOMIC DNA]</scope>
    <source>
        <strain evidence="2 3">Pan161</strain>
    </source>
</reference>
<dbReference type="HAMAP" id="MF_00386">
    <property type="entry name" value="UPF0161_YidD"/>
    <property type="match status" value="1"/>
</dbReference>
<protein>
    <recommendedName>
        <fullName evidence="1">Putative membrane protein insertion efficiency factor</fullName>
    </recommendedName>
</protein>
<accession>A0A517VH21</accession>
<evidence type="ECO:0000313" key="3">
    <source>
        <dbReference type="Proteomes" id="UP000316855"/>
    </source>
</evidence>
<dbReference type="NCBIfam" id="TIGR00278">
    <property type="entry name" value="membrane protein insertion efficiency factor YidD"/>
    <property type="match status" value="1"/>
</dbReference>
<dbReference type="Pfam" id="PF01809">
    <property type="entry name" value="YidD"/>
    <property type="match status" value="1"/>
</dbReference>
<comment type="subcellular location">
    <subcellularLocation>
        <location evidence="1">Cell membrane</location>
        <topology evidence="1">Peripheral membrane protein</topology>
        <orientation evidence="1">Cytoplasmic side</orientation>
    </subcellularLocation>
</comment>
<dbReference type="RefSeq" id="WP_145229877.1">
    <property type="nucleotide sequence ID" value="NZ_CP036343.1"/>
</dbReference>
<name>A0A517VH21_9PLAN</name>
<sequence>MKQIALQIGRMLYQLPARILIGLVRIYQMTLSHLIGRQCRFHPTCSEYFIQAVKKYGAIRGSCKGILRICRCHPFHPGGYDPP</sequence>
<keyword evidence="1" id="KW-1003">Cell membrane</keyword>
<dbReference type="OrthoDB" id="9801753at2"/>
<proteinExistence type="inferred from homology"/>
<keyword evidence="3" id="KW-1185">Reference proteome</keyword>
<dbReference type="PANTHER" id="PTHR33383:SF1">
    <property type="entry name" value="MEMBRANE PROTEIN INSERTION EFFICIENCY FACTOR-RELATED"/>
    <property type="match status" value="1"/>
</dbReference>
<evidence type="ECO:0000313" key="2">
    <source>
        <dbReference type="EMBL" id="QDT92309.1"/>
    </source>
</evidence>
<dbReference type="AlphaFoldDB" id="A0A517VH21"/>
<dbReference type="SMART" id="SM01234">
    <property type="entry name" value="Haemolytic"/>
    <property type="match status" value="1"/>
</dbReference>
<evidence type="ECO:0000256" key="1">
    <source>
        <dbReference type="HAMAP-Rule" id="MF_00386"/>
    </source>
</evidence>
<dbReference type="GO" id="GO:0005886">
    <property type="term" value="C:plasma membrane"/>
    <property type="evidence" value="ECO:0007669"/>
    <property type="project" value="UniProtKB-SubCell"/>
</dbReference>
<dbReference type="EMBL" id="CP036343">
    <property type="protein sequence ID" value="QDT92309.1"/>
    <property type="molecule type" value="Genomic_DNA"/>
</dbReference>
<gene>
    <name evidence="2" type="primary">yidD</name>
    <name evidence="2" type="ORF">Pan161_39760</name>
</gene>